<protein>
    <recommendedName>
        <fullName evidence="3">Peptidase S33 tripeptidyl aminopeptidase-like C-terminal domain-containing protein</fullName>
    </recommendedName>
</protein>
<sequence>MHDVNDGDVLVSCAINIRQNLEKGSLLITNGLGHTKILRDKSIVNKIINFIKQHT</sequence>
<keyword evidence="2" id="KW-1185">Reference proteome</keyword>
<dbReference type="RefSeq" id="WP_265726108.1">
    <property type="nucleotide sequence ID" value="NZ_JAOSLC020000003.1"/>
</dbReference>
<evidence type="ECO:0000313" key="2">
    <source>
        <dbReference type="Proteomes" id="UP001151478"/>
    </source>
</evidence>
<name>A0ABT5S822_9FLAO</name>
<reference evidence="1" key="1">
    <citation type="submission" date="2023-02" db="EMBL/GenBank/DDBJ databases">
        <title>Polaribacter ponticola sp. nov., isolated from seawater.</title>
        <authorList>
            <person name="Baek J.H."/>
            <person name="Kim J.M."/>
            <person name="Choi D.G."/>
            <person name="Jeon C.O."/>
        </authorList>
    </citation>
    <scope>NUCLEOTIDE SEQUENCE</scope>
    <source>
        <strain evidence="1">MSW5</strain>
    </source>
</reference>
<dbReference type="Proteomes" id="UP001151478">
    <property type="component" value="Unassembled WGS sequence"/>
</dbReference>
<proteinExistence type="predicted"/>
<organism evidence="1 2">
    <name type="scientific">Polaribacter ponticola</name>
    <dbReference type="NCBI Taxonomy" id="2978475"/>
    <lineage>
        <taxon>Bacteria</taxon>
        <taxon>Pseudomonadati</taxon>
        <taxon>Bacteroidota</taxon>
        <taxon>Flavobacteriia</taxon>
        <taxon>Flavobacteriales</taxon>
        <taxon>Flavobacteriaceae</taxon>
    </lineage>
</organism>
<evidence type="ECO:0008006" key="3">
    <source>
        <dbReference type="Google" id="ProtNLM"/>
    </source>
</evidence>
<gene>
    <name evidence="1" type="ORF">N5A56_007325</name>
</gene>
<evidence type="ECO:0000313" key="1">
    <source>
        <dbReference type="EMBL" id="MDD7914242.1"/>
    </source>
</evidence>
<dbReference type="EMBL" id="JAOSLC020000003">
    <property type="protein sequence ID" value="MDD7914242.1"/>
    <property type="molecule type" value="Genomic_DNA"/>
</dbReference>
<accession>A0ABT5S822</accession>
<comment type="caution">
    <text evidence="1">The sequence shown here is derived from an EMBL/GenBank/DDBJ whole genome shotgun (WGS) entry which is preliminary data.</text>
</comment>